<evidence type="ECO:0000313" key="2">
    <source>
        <dbReference type="EMBL" id="KPK71022.1"/>
    </source>
</evidence>
<dbReference type="PROSITE" id="PS51186">
    <property type="entry name" value="GNAT"/>
    <property type="match status" value="1"/>
</dbReference>
<dbReference type="Proteomes" id="UP000051096">
    <property type="component" value="Unassembled WGS sequence"/>
</dbReference>
<comment type="caution">
    <text evidence="2">The sequence shown here is derived from an EMBL/GenBank/DDBJ whole genome shotgun (WGS) entry which is preliminary data.</text>
</comment>
<proteinExistence type="predicted"/>
<evidence type="ECO:0000259" key="1">
    <source>
        <dbReference type="PROSITE" id="PS51186"/>
    </source>
</evidence>
<evidence type="ECO:0000313" key="3">
    <source>
        <dbReference type="Proteomes" id="UP000051096"/>
    </source>
</evidence>
<dbReference type="PANTHER" id="PTHR43415">
    <property type="entry name" value="SPERMIDINE N(1)-ACETYLTRANSFERASE"/>
    <property type="match status" value="1"/>
</dbReference>
<dbReference type="Gene3D" id="3.40.630.30">
    <property type="match status" value="1"/>
</dbReference>
<dbReference type="AlphaFoldDB" id="A0A0S8GDS9"/>
<accession>A0A0S8GDS9</accession>
<sequence length="194" mass="22464">MKKITAKKKNELLCNPYLIGKHTYLRPVERDDATVLEQWHNDPEIRKFIRCGGLPVSRASEQDDIEAARTAEEVYLLIVLKRSNKPVGFVRSKVIDVPARTVWLRFAIGDRTAWGGGYAREALVLFMDWLFYEQNMRRVTLETYATNKRAITFFQRIGFKQEGVLRQAVYIDGAYEDIIAFGLLRKEFKAKNTA</sequence>
<feature type="domain" description="N-acetyltransferase" evidence="1">
    <location>
        <begin position="23"/>
        <end position="182"/>
    </location>
</feature>
<name>A0A0S8GDS9_UNCW3</name>
<dbReference type="InterPro" id="IPR000182">
    <property type="entry name" value="GNAT_dom"/>
</dbReference>
<protein>
    <recommendedName>
        <fullName evidence="1">N-acetyltransferase domain-containing protein</fullName>
    </recommendedName>
</protein>
<gene>
    <name evidence="2" type="ORF">AMJ87_07880</name>
</gene>
<dbReference type="GO" id="GO:0016747">
    <property type="term" value="F:acyltransferase activity, transferring groups other than amino-acyl groups"/>
    <property type="evidence" value="ECO:0007669"/>
    <property type="project" value="InterPro"/>
</dbReference>
<dbReference type="EMBL" id="LJUO01000074">
    <property type="protein sequence ID" value="KPK71022.1"/>
    <property type="molecule type" value="Genomic_DNA"/>
</dbReference>
<dbReference type="InterPro" id="IPR016181">
    <property type="entry name" value="Acyl_CoA_acyltransferase"/>
</dbReference>
<dbReference type="PANTHER" id="PTHR43415:SF3">
    <property type="entry name" value="GNAT-FAMILY ACETYLTRANSFERASE"/>
    <property type="match status" value="1"/>
</dbReference>
<dbReference type="Pfam" id="PF13302">
    <property type="entry name" value="Acetyltransf_3"/>
    <property type="match status" value="1"/>
</dbReference>
<dbReference type="SUPFAM" id="SSF55729">
    <property type="entry name" value="Acyl-CoA N-acyltransferases (Nat)"/>
    <property type="match status" value="1"/>
</dbReference>
<organism evidence="2 3">
    <name type="scientific">candidate division WOR_3 bacterium SM23_60</name>
    <dbReference type="NCBI Taxonomy" id="1703780"/>
    <lineage>
        <taxon>Bacteria</taxon>
        <taxon>Bacteria division WOR-3</taxon>
    </lineage>
</organism>
<reference evidence="2 3" key="1">
    <citation type="journal article" date="2015" name="Microbiome">
        <title>Genomic resolution of linkages in carbon, nitrogen, and sulfur cycling among widespread estuary sediment bacteria.</title>
        <authorList>
            <person name="Baker B.J."/>
            <person name="Lazar C.S."/>
            <person name="Teske A.P."/>
            <person name="Dick G.J."/>
        </authorList>
    </citation>
    <scope>NUCLEOTIDE SEQUENCE [LARGE SCALE GENOMIC DNA]</scope>
    <source>
        <strain evidence="2">SM23_60</strain>
    </source>
</reference>